<keyword evidence="2" id="KW-0813">Transport</keyword>
<dbReference type="Gene3D" id="6.10.140.730">
    <property type="match status" value="1"/>
</dbReference>
<evidence type="ECO:0000313" key="10">
    <source>
        <dbReference type="EMBL" id="MCS0608088.1"/>
    </source>
</evidence>
<feature type="domain" description="Heavy metal binding" evidence="5">
    <location>
        <begin position="46"/>
        <end position="73"/>
    </location>
</feature>
<evidence type="ECO:0000259" key="9">
    <source>
        <dbReference type="Pfam" id="PF25975"/>
    </source>
</evidence>
<dbReference type="InterPro" id="IPR021647">
    <property type="entry name" value="CusF_Ec"/>
</dbReference>
<feature type="chain" id="PRO_5047059537" evidence="4">
    <location>
        <begin position="22"/>
        <end position="540"/>
    </location>
</feature>
<evidence type="ECO:0000259" key="8">
    <source>
        <dbReference type="Pfam" id="PF25954"/>
    </source>
</evidence>
<dbReference type="NCBIfam" id="TIGR01730">
    <property type="entry name" value="RND_mfp"/>
    <property type="match status" value="1"/>
</dbReference>
<dbReference type="SUPFAM" id="SSF111369">
    <property type="entry name" value="HlyD-like secretion proteins"/>
    <property type="match status" value="1"/>
</dbReference>
<feature type="domain" description="CusB-like barrel-sandwich hybrid" evidence="7">
    <location>
        <begin position="125"/>
        <end position="242"/>
    </location>
</feature>
<reference evidence="10 11" key="1">
    <citation type="submission" date="2022-08" db="EMBL/GenBank/DDBJ databases">
        <title>Reclassification of Massilia species as members of the genera Telluria, Duganella, Pseudoduganella, Mokoshia gen. nov. and Zemynaea gen. nov. using orthogonal and non-orthogonal genome-based approaches.</title>
        <authorList>
            <person name="Bowman J.P."/>
        </authorList>
    </citation>
    <scope>NUCLEOTIDE SEQUENCE [LARGE SCALE GENOMIC DNA]</scope>
    <source>
        <strain evidence="10 11">JCM 31607</strain>
    </source>
</reference>
<dbReference type="InterPro" id="IPR058792">
    <property type="entry name" value="Beta-barrel_RND_2"/>
</dbReference>
<dbReference type="InterPro" id="IPR058791">
    <property type="entry name" value="3HB_CusB"/>
</dbReference>
<dbReference type="InterPro" id="IPR045800">
    <property type="entry name" value="HMBD"/>
</dbReference>
<dbReference type="InterPro" id="IPR042230">
    <property type="entry name" value="CusF_sf"/>
</dbReference>
<sequence>MNRRVIAAAAAALVLAGASFGAYRLGQRSAAHVPAAVPESGRKVLYWQDPMAPGKRFDKPGKSPYMDMDLVPVYADEQGAEGTVKVSPDVQQNLGIRLVEVRQGQLGGGLRLVGNIAFNERERVLVQARSSGFVERLFVRAPLERVRKGQALLDLYVPDWVAAQEEYLSIRRMGAAQSAGLLDAAQQRMRLAGMTDEQIRQVAARGQVIKRVTVTAPATGVVSELPAREGMTVSAGAPMMTISGLASVWVNAEVPESAAAQVRPGTAVEATTPAYPGERFSGKVESLLPQVDPGTRTLVARIEIANPAGKLSPGMFANIGVIGAGRRQALVVPSEAAIQTGTRTVVIVAQGDGKFMPMEVSVGTEANGDTEILSGLSAGQRVVASGQFLIDSEASLRGAVRRLEGATQTRPATVAPVTHHGIGKIEKIGPDEVTISHGPIQTLGWGPMTMGFVPPAGGLPAGIRVGDSVAFDLQARPDGRYQITGIERKAKATPPPAHEPARHGSEHGVDHATGQGDATHGEHGAHAMLEDAPHDHGAHQ</sequence>
<feature type="domain" description="CusB-like three alpha-helical bundle" evidence="6">
    <location>
        <begin position="159"/>
        <end position="208"/>
    </location>
</feature>
<evidence type="ECO:0000259" key="6">
    <source>
        <dbReference type="Pfam" id="PF25869"/>
    </source>
</evidence>
<dbReference type="PANTHER" id="PTHR30097">
    <property type="entry name" value="CATION EFFLUX SYSTEM PROTEIN CUSB"/>
    <property type="match status" value="1"/>
</dbReference>
<dbReference type="Proteomes" id="UP001205861">
    <property type="component" value="Unassembled WGS sequence"/>
</dbReference>
<dbReference type="PANTHER" id="PTHR30097:SF15">
    <property type="entry name" value="CATION EFFLUX SYSTEM PROTEIN CUSB"/>
    <property type="match status" value="1"/>
</dbReference>
<dbReference type="InterPro" id="IPR058790">
    <property type="entry name" value="BSH_CusB"/>
</dbReference>
<dbReference type="Pfam" id="PF25975">
    <property type="entry name" value="CzcB_C"/>
    <property type="match status" value="1"/>
</dbReference>
<dbReference type="Pfam" id="PF25869">
    <property type="entry name" value="3HB_CusB"/>
    <property type="match status" value="1"/>
</dbReference>
<comment type="similarity">
    <text evidence="1">Belongs to the membrane fusion protein (MFP) (TC 8.A.1) family.</text>
</comment>
<accession>A0ABT2BJK2</accession>
<evidence type="ECO:0000256" key="1">
    <source>
        <dbReference type="ARBA" id="ARBA00009477"/>
    </source>
</evidence>
<feature type="compositionally biased region" description="Basic and acidic residues" evidence="3">
    <location>
        <begin position="499"/>
        <end position="510"/>
    </location>
</feature>
<comment type="caution">
    <text evidence="10">The sequence shown here is derived from an EMBL/GenBank/DDBJ whole genome shotgun (WGS) entry which is preliminary data.</text>
</comment>
<protein>
    <submittedName>
        <fullName evidence="10">Efflux RND transporter periplasmic adaptor subunit</fullName>
    </submittedName>
</protein>
<dbReference type="Gene3D" id="2.40.50.320">
    <property type="entry name" value="Copper binding periplasmic protein CusF"/>
    <property type="match status" value="1"/>
</dbReference>
<dbReference type="Pfam" id="PF25954">
    <property type="entry name" value="Beta-barrel_RND_2"/>
    <property type="match status" value="1"/>
</dbReference>
<dbReference type="InterPro" id="IPR058649">
    <property type="entry name" value="CzcB_C"/>
</dbReference>
<evidence type="ECO:0000313" key="11">
    <source>
        <dbReference type="Proteomes" id="UP001205861"/>
    </source>
</evidence>
<dbReference type="InterPro" id="IPR006143">
    <property type="entry name" value="RND_pump_MFP"/>
</dbReference>
<evidence type="ECO:0000259" key="5">
    <source>
        <dbReference type="Pfam" id="PF19335"/>
    </source>
</evidence>
<evidence type="ECO:0000256" key="2">
    <source>
        <dbReference type="ARBA" id="ARBA00022448"/>
    </source>
</evidence>
<keyword evidence="4" id="KW-0732">Signal</keyword>
<dbReference type="Pfam" id="PF11604">
    <property type="entry name" value="CusF_Ec"/>
    <property type="match status" value="1"/>
</dbReference>
<keyword evidence="11" id="KW-1185">Reference proteome</keyword>
<name>A0ABT2BJK2_9BURK</name>
<dbReference type="Pfam" id="PF25919">
    <property type="entry name" value="BSH_CusB"/>
    <property type="match status" value="1"/>
</dbReference>
<dbReference type="Gene3D" id="2.40.30.170">
    <property type="match status" value="1"/>
</dbReference>
<feature type="domain" description="CusB-like beta-barrel" evidence="8">
    <location>
        <begin position="247"/>
        <end position="321"/>
    </location>
</feature>
<dbReference type="Gene3D" id="2.40.420.20">
    <property type="match status" value="1"/>
</dbReference>
<feature type="region of interest" description="Disordered" evidence="3">
    <location>
        <begin position="487"/>
        <end position="522"/>
    </location>
</feature>
<evidence type="ECO:0000256" key="4">
    <source>
        <dbReference type="SAM" id="SignalP"/>
    </source>
</evidence>
<evidence type="ECO:0000259" key="7">
    <source>
        <dbReference type="Pfam" id="PF25919"/>
    </source>
</evidence>
<dbReference type="Gene3D" id="2.40.50.100">
    <property type="match status" value="1"/>
</dbReference>
<gene>
    <name evidence="10" type="ORF">NX773_07920</name>
</gene>
<dbReference type="Pfam" id="PF19335">
    <property type="entry name" value="HMBD"/>
    <property type="match status" value="1"/>
</dbReference>
<feature type="domain" description="CzcB-like C-terminal circularly permuted SH3-like" evidence="9">
    <location>
        <begin position="332"/>
        <end position="390"/>
    </location>
</feature>
<dbReference type="RefSeq" id="WP_258855759.1">
    <property type="nucleotide sequence ID" value="NZ_JANUGV010000001.1"/>
</dbReference>
<dbReference type="InterPro" id="IPR051909">
    <property type="entry name" value="MFP_Cation_Efflux"/>
</dbReference>
<feature type="signal peptide" evidence="4">
    <location>
        <begin position="1"/>
        <end position="21"/>
    </location>
</feature>
<organism evidence="10 11">
    <name type="scientific">Massilia solisilvae</name>
    <dbReference type="NCBI Taxonomy" id="1811225"/>
    <lineage>
        <taxon>Bacteria</taxon>
        <taxon>Pseudomonadati</taxon>
        <taxon>Pseudomonadota</taxon>
        <taxon>Betaproteobacteria</taxon>
        <taxon>Burkholderiales</taxon>
        <taxon>Oxalobacteraceae</taxon>
        <taxon>Telluria group</taxon>
        <taxon>Massilia</taxon>
    </lineage>
</organism>
<proteinExistence type="inferred from homology"/>
<evidence type="ECO:0000256" key="3">
    <source>
        <dbReference type="SAM" id="MobiDB-lite"/>
    </source>
</evidence>
<dbReference type="EMBL" id="JANUGV010000001">
    <property type="protein sequence ID" value="MCS0608088.1"/>
    <property type="molecule type" value="Genomic_DNA"/>
</dbReference>